<dbReference type="PANTHER" id="PTHR11010:SF109">
    <property type="entry name" value="PEPTIDASE, FAMILY S28, PUTATIVE (AFU_ORTHOLOGUE AFUA_4G03790)-RELATED"/>
    <property type="match status" value="1"/>
</dbReference>
<name>A0A9W4HPH8_PENOL</name>
<dbReference type="GO" id="GO:0070008">
    <property type="term" value="F:serine-type exopeptidase activity"/>
    <property type="evidence" value="ECO:0007669"/>
    <property type="project" value="InterPro"/>
</dbReference>
<reference evidence="7" key="1">
    <citation type="submission" date="2021-07" db="EMBL/GenBank/DDBJ databases">
        <authorList>
            <person name="Branca A.L. A."/>
        </authorList>
    </citation>
    <scope>NUCLEOTIDE SEQUENCE</scope>
</reference>
<dbReference type="GO" id="GO:0008239">
    <property type="term" value="F:dipeptidyl-peptidase activity"/>
    <property type="evidence" value="ECO:0007669"/>
    <property type="project" value="TreeGrafter"/>
</dbReference>
<keyword evidence="8" id="KW-1185">Reference proteome</keyword>
<sequence>MRFSPTLFLCALSGTAAALHHTSFKRDLKLSAQLGIHPDELIRSKTSMHAIADIESNSSIKAEYVSLPIDHENPALGEYLNRYWASEEFYKPGGPVFVYDVGEASAAEVGPKMLGNSSSFLGQMLQEFNGIGIVWEHRYYGDSLPYNVSNETLPEHFQYLTNKQALADIPVFAANFTRKNLDVALTPDATPWVMVGGSYAGMRSAFTRNEYPETIFAAFASSAPVEARLDMSVYFDQVYDGMVANGYLNCTRDIKAALEYIDEQLSNPITAATIKQQFFGKGAEVNSNGDFTAALSGIYGIFQSYGLDGGILGLGAFCEHMETDLDTGAPAPAGGLAELRGNKYAADRYASWPVFVQYTNMNYNTNCNRTEISKPLMCDLGQGPVDPDSISWTWQYCTEWGYFQSNNFGPHSLLSRYQTLEYIQESCYHAFPAAVEQGLFPKQPAIDAINAETGGWKIRPSNVYWSGGQFDPWRTLSPLASGPSDPHVTLTTEVPQCGVQTSENTLFGYVMPNAEHCFDFRPGEPGETSRAYFRKALTEWLKCFEADAS</sequence>
<proteinExistence type="inferred from homology"/>
<keyword evidence="5" id="KW-0325">Glycoprotein</keyword>
<feature type="signal peptide" evidence="6">
    <location>
        <begin position="1"/>
        <end position="18"/>
    </location>
</feature>
<evidence type="ECO:0000256" key="2">
    <source>
        <dbReference type="ARBA" id="ARBA00022670"/>
    </source>
</evidence>
<dbReference type="Pfam" id="PF05577">
    <property type="entry name" value="Peptidase_S28"/>
    <property type="match status" value="1"/>
</dbReference>
<dbReference type="GO" id="GO:0072330">
    <property type="term" value="P:monocarboxylic acid biosynthetic process"/>
    <property type="evidence" value="ECO:0007669"/>
    <property type="project" value="UniProtKB-ARBA"/>
</dbReference>
<dbReference type="InterPro" id="IPR029058">
    <property type="entry name" value="AB_hydrolase_fold"/>
</dbReference>
<dbReference type="OrthoDB" id="1735038at2759"/>
<keyword evidence="4" id="KW-0378">Hydrolase</keyword>
<dbReference type="SUPFAM" id="SSF53474">
    <property type="entry name" value="alpha/beta-Hydrolases"/>
    <property type="match status" value="1"/>
</dbReference>
<feature type="chain" id="PRO_5040963268" evidence="6">
    <location>
        <begin position="19"/>
        <end position="549"/>
    </location>
</feature>
<comment type="similarity">
    <text evidence="1">Belongs to the peptidase S28 family.</text>
</comment>
<dbReference type="FunFam" id="3.40.50.1820:FF:000636">
    <property type="entry name" value="Serine peptidase, family S28, putative"/>
    <property type="match status" value="1"/>
</dbReference>
<dbReference type="GO" id="GO:0017000">
    <property type="term" value="P:antibiotic biosynthetic process"/>
    <property type="evidence" value="ECO:0007669"/>
    <property type="project" value="UniProtKB-ARBA"/>
</dbReference>
<organism evidence="7 8">
    <name type="scientific">Penicillium olsonii</name>
    <dbReference type="NCBI Taxonomy" id="99116"/>
    <lineage>
        <taxon>Eukaryota</taxon>
        <taxon>Fungi</taxon>
        <taxon>Dikarya</taxon>
        <taxon>Ascomycota</taxon>
        <taxon>Pezizomycotina</taxon>
        <taxon>Eurotiomycetes</taxon>
        <taxon>Eurotiomycetidae</taxon>
        <taxon>Eurotiales</taxon>
        <taxon>Aspergillaceae</taxon>
        <taxon>Penicillium</taxon>
    </lineage>
</organism>
<evidence type="ECO:0000256" key="4">
    <source>
        <dbReference type="ARBA" id="ARBA00022801"/>
    </source>
</evidence>
<dbReference type="EMBL" id="CAJVOS010000020">
    <property type="protein sequence ID" value="CAG8078416.1"/>
    <property type="molecule type" value="Genomic_DNA"/>
</dbReference>
<dbReference type="Gene3D" id="3.40.50.1820">
    <property type="entry name" value="alpha/beta hydrolase"/>
    <property type="match status" value="2"/>
</dbReference>
<evidence type="ECO:0000256" key="5">
    <source>
        <dbReference type="ARBA" id="ARBA00023180"/>
    </source>
</evidence>
<evidence type="ECO:0000256" key="1">
    <source>
        <dbReference type="ARBA" id="ARBA00011079"/>
    </source>
</evidence>
<evidence type="ECO:0000313" key="7">
    <source>
        <dbReference type="EMBL" id="CAG8078416.1"/>
    </source>
</evidence>
<dbReference type="PANTHER" id="PTHR11010">
    <property type="entry name" value="PROTEASE S28 PRO-X CARBOXYPEPTIDASE-RELATED"/>
    <property type="match status" value="1"/>
</dbReference>
<dbReference type="GO" id="GO:0006508">
    <property type="term" value="P:proteolysis"/>
    <property type="evidence" value="ECO:0007669"/>
    <property type="project" value="UniProtKB-KW"/>
</dbReference>
<keyword evidence="3 6" id="KW-0732">Signal</keyword>
<evidence type="ECO:0000313" key="8">
    <source>
        <dbReference type="Proteomes" id="UP001153618"/>
    </source>
</evidence>
<evidence type="ECO:0000256" key="3">
    <source>
        <dbReference type="ARBA" id="ARBA00022729"/>
    </source>
</evidence>
<evidence type="ECO:0000256" key="6">
    <source>
        <dbReference type="SAM" id="SignalP"/>
    </source>
</evidence>
<protein>
    <submittedName>
        <fullName evidence="7">Uncharacterized protein</fullName>
    </submittedName>
</protein>
<gene>
    <name evidence="7" type="ORF">POLS_LOCUS4040</name>
</gene>
<keyword evidence="2" id="KW-0645">Protease</keyword>
<dbReference type="AlphaFoldDB" id="A0A9W4HPH8"/>
<accession>A0A9W4HPH8</accession>
<dbReference type="InterPro" id="IPR008758">
    <property type="entry name" value="Peptidase_S28"/>
</dbReference>
<comment type="caution">
    <text evidence="7">The sequence shown here is derived from an EMBL/GenBank/DDBJ whole genome shotgun (WGS) entry which is preliminary data.</text>
</comment>
<dbReference type="Proteomes" id="UP001153618">
    <property type="component" value="Unassembled WGS sequence"/>
</dbReference>